<protein>
    <submittedName>
        <fullName evidence="1">2'-5' RNA ligase family protein</fullName>
    </submittedName>
</protein>
<keyword evidence="2" id="KW-1185">Reference proteome</keyword>
<accession>A0A7W3ZFB3</accession>
<evidence type="ECO:0000313" key="1">
    <source>
        <dbReference type="EMBL" id="MBB1159285.1"/>
    </source>
</evidence>
<proteinExistence type="predicted"/>
<name>A0A7W3ZFB3_9PSEU</name>
<dbReference type="Gene3D" id="3.90.1140.10">
    <property type="entry name" value="Cyclic phosphodiesterase"/>
    <property type="match status" value="1"/>
</dbReference>
<organism evidence="1 2">
    <name type="scientific">Amycolatopsis dendrobii</name>
    <dbReference type="NCBI Taxonomy" id="2760662"/>
    <lineage>
        <taxon>Bacteria</taxon>
        <taxon>Bacillati</taxon>
        <taxon>Actinomycetota</taxon>
        <taxon>Actinomycetes</taxon>
        <taxon>Pseudonocardiales</taxon>
        <taxon>Pseudonocardiaceae</taxon>
        <taxon>Amycolatopsis</taxon>
    </lineage>
</organism>
<sequence>MPTPGTSALVVTLPSAAVLLETAAAVDPGLVRPGLPPHVTALYPFLPADRLTEQTEADISRLAASVPAPEVQLADLVTAPGFVAAAAPALQPLADAVCDHWPDVPPYGGRFGAHPPAHLTIALGGTDDQRAEVAERARAALPITAQADTLHLVVLTEQGWQLRLSAPLGTPAR</sequence>
<dbReference type="GO" id="GO:0016874">
    <property type="term" value="F:ligase activity"/>
    <property type="evidence" value="ECO:0007669"/>
    <property type="project" value="UniProtKB-KW"/>
</dbReference>
<keyword evidence="1" id="KW-0436">Ligase</keyword>
<comment type="caution">
    <text evidence="1">The sequence shown here is derived from an EMBL/GenBank/DDBJ whole genome shotgun (WGS) entry which is preliminary data.</text>
</comment>
<evidence type="ECO:0000313" key="2">
    <source>
        <dbReference type="Proteomes" id="UP000526734"/>
    </source>
</evidence>
<dbReference type="Pfam" id="PF13563">
    <property type="entry name" value="2_5_RNA_ligase2"/>
    <property type="match status" value="1"/>
</dbReference>
<dbReference type="Proteomes" id="UP000526734">
    <property type="component" value="Unassembled WGS sequence"/>
</dbReference>
<dbReference type="RefSeq" id="WP_182895971.1">
    <property type="nucleotide sequence ID" value="NZ_JACGZW010000018.1"/>
</dbReference>
<dbReference type="AlphaFoldDB" id="A0A7W3ZFB3"/>
<reference evidence="1 2" key="1">
    <citation type="submission" date="2020-08" db="EMBL/GenBank/DDBJ databases">
        <title>Amycolatopsis sp. nov. DR6-1 isolated from Dendrobium heterocarpum.</title>
        <authorList>
            <person name="Tedsree N."/>
            <person name="Kuncharoen N."/>
            <person name="Likhitwitayawuid K."/>
            <person name="Tanasupawat S."/>
        </authorList>
    </citation>
    <scope>NUCLEOTIDE SEQUENCE [LARGE SCALE GENOMIC DNA]</scope>
    <source>
        <strain evidence="1 2">DR6-1</strain>
    </source>
</reference>
<gene>
    <name evidence="1" type="ORF">H4281_39610</name>
</gene>
<dbReference type="EMBL" id="JACGZW010000018">
    <property type="protein sequence ID" value="MBB1159285.1"/>
    <property type="molecule type" value="Genomic_DNA"/>
</dbReference>